<evidence type="ECO:0000313" key="7">
    <source>
        <dbReference type="EMBL" id="TPX38774.1"/>
    </source>
</evidence>
<name>A0A507CKH6_9FUNG</name>
<feature type="compositionally biased region" description="Low complexity" evidence="6">
    <location>
        <begin position="59"/>
        <end position="69"/>
    </location>
</feature>
<dbReference type="PANTHER" id="PTHR13159">
    <property type="entry name" value="RADIAL SPOKEHEAD-RELATED"/>
    <property type="match status" value="1"/>
</dbReference>
<evidence type="ECO:0008006" key="11">
    <source>
        <dbReference type="Google" id="ProtNLM"/>
    </source>
</evidence>
<keyword evidence="4" id="KW-0206">Cytoskeleton</keyword>
<keyword evidence="9" id="KW-1185">Reference proteome</keyword>
<dbReference type="InterPro" id="IPR006802">
    <property type="entry name" value="Radial_spoke"/>
</dbReference>
<evidence type="ECO:0000313" key="10">
    <source>
        <dbReference type="Proteomes" id="UP000320475"/>
    </source>
</evidence>
<evidence type="ECO:0000256" key="2">
    <source>
        <dbReference type="ARBA" id="ARBA00022490"/>
    </source>
</evidence>
<feature type="compositionally biased region" description="Acidic residues" evidence="6">
    <location>
        <begin position="471"/>
        <end position="488"/>
    </location>
</feature>
<dbReference type="CDD" id="cd22963">
    <property type="entry name" value="DD_CrRSP4-like"/>
    <property type="match status" value="1"/>
</dbReference>
<dbReference type="STRING" id="286115.A0A507CKH6"/>
<feature type="compositionally biased region" description="Pro residues" evidence="6">
    <location>
        <begin position="9"/>
        <end position="18"/>
    </location>
</feature>
<dbReference type="PANTHER" id="PTHR13159:SF0">
    <property type="entry name" value="RADIAL SPOKE HEAD 6 HOMOLOG A"/>
    <property type="match status" value="1"/>
</dbReference>
<feature type="region of interest" description="Disordered" evidence="6">
    <location>
        <begin position="1"/>
        <end position="81"/>
    </location>
</feature>
<evidence type="ECO:0000256" key="3">
    <source>
        <dbReference type="ARBA" id="ARBA00023069"/>
    </source>
</evidence>
<dbReference type="AlphaFoldDB" id="A0A507CKH6"/>
<dbReference type="VEuPathDB" id="FungiDB:SeMB42_g01100"/>
<feature type="compositionally biased region" description="Basic and acidic residues" evidence="6">
    <location>
        <begin position="577"/>
        <end position="605"/>
    </location>
</feature>
<evidence type="ECO:0000256" key="5">
    <source>
        <dbReference type="ARBA" id="ARBA00023273"/>
    </source>
</evidence>
<dbReference type="GO" id="GO:0035082">
    <property type="term" value="P:axoneme assembly"/>
    <property type="evidence" value="ECO:0007669"/>
    <property type="project" value="TreeGrafter"/>
</dbReference>
<keyword evidence="2" id="KW-0963">Cytoplasm</keyword>
<comment type="subcellular location">
    <subcellularLocation>
        <location evidence="1">Cytoplasm</location>
        <location evidence="1">Cytoskeleton</location>
        <location evidence="1">Cilium axoneme</location>
    </subcellularLocation>
</comment>
<sequence>MADTEPATAPTPTPPSTDPPATRSTRSSQVNLSSNPRQSMSQLAAPAPVASATEPTRMPSSDALNAAPPANDPNKDPPYTNVYDRDTFNTIAAKIPEQDALARARAYLQQSDGKKGSIYDHLTLTVMKILNKRPNNPVDVFENISAEVKRTKFRVENPDAPNALRAAPDESNMVALAKERCEIFKPKENDVEENPDAGEIPDIMDLAQLWEWSGVALGSPADTQTLALSIRQFINARPLKSVRVWGKIFGTMNNYIIIEAELRDGESDEDGDQANQLYRSETNVDAATILTGDSIQEEGEKLVEEADDGEFIPKPKQKVIPPLRKEERVGVNKYVYYVCHYPGGSWTRLPDIIPEKLQASRKIHKLFSGDLKRKIVSYPPFDGIEAQYLRCQIARISAATVASPAGYYATDPEDAGDDDPEHATAIIINPDFPGSPNASLLDPNQWVHHVPYILPQGRTTWANSNPSKDEAGEDEENQEQETSPEAEPETGPAILRVLADDESFGNYPSWTPQPTSRLAPPRFRPVSLRSVRWPGAVVVAHSDRFCSVYIGDGLKAMSSGAELFAGPALPPIQSEWSPKESEELLDEKKDPTVEEEKAFEEAMAEKEEDQEEAEEGEGEAEEDT</sequence>
<feature type="region of interest" description="Disordered" evidence="6">
    <location>
        <begin position="409"/>
        <end position="429"/>
    </location>
</feature>
<protein>
    <recommendedName>
        <fullName evidence="11">Radial spokehead-like protein</fullName>
    </recommendedName>
</protein>
<reference evidence="9 10" key="1">
    <citation type="journal article" date="2019" name="Sci. Rep.">
        <title>Comparative genomics of chytrid fungi reveal insights into the obligate biotrophic and pathogenic lifestyle of Synchytrium endobioticum.</title>
        <authorList>
            <person name="van de Vossenberg B.T.L.H."/>
            <person name="Warris S."/>
            <person name="Nguyen H.D.T."/>
            <person name="van Gent-Pelzer M.P.E."/>
            <person name="Joly D.L."/>
            <person name="van de Geest H.C."/>
            <person name="Bonants P.J.M."/>
            <person name="Smith D.S."/>
            <person name="Levesque C.A."/>
            <person name="van der Lee T.A.J."/>
        </authorList>
    </citation>
    <scope>NUCLEOTIDE SEQUENCE [LARGE SCALE GENOMIC DNA]</scope>
    <source>
        <strain evidence="7 10">LEV6574</strain>
        <strain evidence="8 9">MB42</strain>
    </source>
</reference>
<dbReference type="OrthoDB" id="272202at2759"/>
<dbReference type="Proteomes" id="UP000317494">
    <property type="component" value="Unassembled WGS sequence"/>
</dbReference>
<dbReference type="GO" id="GO:0001534">
    <property type="term" value="C:radial spoke"/>
    <property type="evidence" value="ECO:0007669"/>
    <property type="project" value="InterPro"/>
</dbReference>
<evidence type="ECO:0000313" key="9">
    <source>
        <dbReference type="Proteomes" id="UP000317494"/>
    </source>
</evidence>
<feature type="compositionally biased region" description="Low complexity" evidence="6">
    <location>
        <begin position="19"/>
        <end position="28"/>
    </location>
</feature>
<feature type="compositionally biased region" description="Polar residues" evidence="6">
    <location>
        <begin position="29"/>
        <end position="42"/>
    </location>
</feature>
<dbReference type="GO" id="GO:0060294">
    <property type="term" value="P:cilium movement involved in cell motility"/>
    <property type="evidence" value="ECO:0007669"/>
    <property type="project" value="InterPro"/>
</dbReference>
<dbReference type="EMBL" id="QEAM01000572">
    <property type="protein sequence ID" value="TPX38774.1"/>
    <property type="molecule type" value="Genomic_DNA"/>
</dbReference>
<proteinExistence type="predicted"/>
<dbReference type="EMBL" id="QEAN01000025">
    <property type="protein sequence ID" value="TPX52948.1"/>
    <property type="molecule type" value="Genomic_DNA"/>
</dbReference>
<evidence type="ECO:0000313" key="8">
    <source>
        <dbReference type="EMBL" id="TPX52948.1"/>
    </source>
</evidence>
<feature type="region of interest" description="Disordered" evidence="6">
    <location>
        <begin position="458"/>
        <end position="492"/>
    </location>
</feature>
<dbReference type="Pfam" id="PF04712">
    <property type="entry name" value="Radial_spoke"/>
    <property type="match status" value="1"/>
</dbReference>
<evidence type="ECO:0000256" key="4">
    <source>
        <dbReference type="ARBA" id="ARBA00023212"/>
    </source>
</evidence>
<dbReference type="Proteomes" id="UP000320475">
    <property type="component" value="Unassembled WGS sequence"/>
</dbReference>
<feature type="region of interest" description="Disordered" evidence="6">
    <location>
        <begin position="568"/>
        <end position="624"/>
    </location>
</feature>
<comment type="caution">
    <text evidence="7">The sequence shown here is derived from an EMBL/GenBank/DDBJ whole genome shotgun (WGS) entry which is preliminary data.</text>
</comment>
<keyword evidence="3" id="KW-0969">Cilium</keyword>
<keyword evidence="5" id="KW-0966">Cell projection</keyword>
<feature type="compositionally biased region" description="Acidic residues" evidence="6">
    <location>
        <begin position="411"/>
        <end position="420"/>
    </location>
</feature>
<evidence type="ECO:0000256" key="6">
    <source>
        <dbReference type="SAM" id="MobiDB-lite"/>
    </source>
</evidence>
<feature type="compositionally biased region" description="Acidic residues" evidence="6">
    <location>
        <begin position="606"/>
        <end position="624"/>
    </location>
</feature>
<organism evidence="7 10">
    <name type="scientific">Synchytrium endobioticum</name>
    <dbReference type="NCBI Taxonomy" id="286115"/>
    <lineage>
        <taxon>Eukaryota</taxon>
        <taxon>Fungi</taxon>
        <taxon>Fungi incertae sedis</taxon>
        <taxon>Chytridiomycota</taxon>
        <taxon>Chytridiomycota incertae sedis</taxon>
        <taxon>Chytridiomycetes</taxon>
        <taxon>Synchytriales</taxon>
        <taxon>Synchytriaceae</taxon>
        <taxon>Synchytrium</taxon>
    </lineage>
</organism>
<accession>A0A507CKH6</accession>
<gene>
    <name evidence="7" type="ORF">SeLEV6574_g07637</name>
    <name evidence="8" type="ORF">SeMB42_g01100</name>
</gene>
<evidence type="ECO:0000256" key="1">
    <source>
        <dbReference type="ARBA" id="ARBA00004430"/>
    </source>
</evidence>